<dbReference type="InterPro" id="IPR019775">
    <property type="entry name" value="WD40_repeat_CS"/>
</dbReference>
<dbReference type="OrthoDB" id="5414888at2759"/>
<feature type="non-terminal residue" evidence="4">
    <location>
        <position position="356"/>
    </location>
</feature>
<dbReference type="GO" id="GO:0000472">
    <property type="term" value="P:endonucleolytic cleavage to generate mature 5'-end of SSU-rRNA from (SSU-rRNA, 5.8S rRNA, LSU-rRNA)"/>
    <property type="evidence" value="ECO:0007669"/>
    <property type="project" value="TreeGrafter"/>
</dbReference>
<feature type="repeat" description="WD" evidence="3">
    <location>
        <begin position="108"/>
        <end position="149"/>
    </location>
</feature>
<keyword evidence="2" id="KW-0677">Repeat</keyword>
<dbReference type="PROSITE" id="PS00678">
    <property type="entry name" value="WD_REPEATS_1"/>
    <property type="match status" value="1"/>
</dbReference>
<dbReference type="Proteomes" id="UP000277928">
    <property type="component" value="Unassembled WGS sequence"/>
</dbReference>
<protein>
    <submittedName>
        <fullName evidence="4">Uncharacterized protein</fullName>
    </submittedName>
</protein>
<evidence type="ECO:0000256" key="2">
    <source>
        <dbReference type="ARBA" id="ARBA00022737"/>
    </source>
</evidence>
<dbReference type="PANTHER" id="PTHR19854:SF15">
    <property type="entry name" value="TRANSDUCIN BETA-LIKE PROTEIN 3"/>
    <property type="match status" value="1"/>
</dbReference>
<dbReference type="Gene3D" id="2.130.10.10">
    <property type="entry name" value="YVTN repeat-like/Quinoprotein amine dehydrogenase"/>
    <property type="match status" value="2"/>
</dbReference>
<dbReference type="PROSITE" id="PS50294">
    <property type="entry name" value="WD_REPEATS_REGION"/>
    <property type="match status" value="1"/>
</dbReference>
<dbReference type="InterPro" id="IPR036322">
    <property type="entry name" value="WD40_repeat_dom_sf"/>
</dbReference>
<dbReference type="GO" id="GO:0034511">
    <property type="term" value="F:U3 snoRNA binding"/>
    <property type="evidence" value="ECO:0007669"/>
    <property type="project" value="TreeGrafter"/>
</dbReference>
<dbReference type="Pfam" id="PF00400">
    <property type="entry name" value="WD40"/>
    <property type="match status" value="1"/>
</dbReference>
<sequence>MKSQLNSIGLFHSVEAIYTGGAIQWSLDGKTLFSACGNYIKASNIDDGKESYKIGNEDDQLKISTFLLSEDCTFIVVAYTNGLLRSYRLPSLHSSSEGVNAEIVRQWKSTHVAPILVMKFARGDTLLATGSADFVVKIWNLEERSCVASLKGTSAVSAIEFLREFRVVVGYTDGSASLFRLESPKKLIFRWTNHTSQIVSIIIRQLPEVVFVSRDQTLSIVNVNSYEKLKVLPLYEPIEAAVYVSGSLFTVGEEGVLKCWDMRNAKLLKSASIYGSRINFIIHNQLCNKFLLATSDFNVFWVDEGTFKVERQFAGFNDEIFDVCFFGPKLKYLIAATNSSELRFYNTNTWSCNLIA</sequence>
<dbReference type="PROSITE" id="PS50082">
    <property type="entry name" value="WD_REPEATS_2"/>
    <property type="match status" value="1"/>
</dbReference>
<dbReference type="InterPro" id="IPR001680">
    <property type="entry name" value="WD40_rpt"/>
</dbReference>
<dbReference type="SMART" id="SM00320">
    <property type="entry name" value="WD40"/>
    <property type="match status" value="5"/>
</dbReference>
<dbReference type="STRING" id="42156.A0A3P7K6I8"/>
<dbReference type="AlphaFoldDB" id="A0A3P7K6I8"/>
<evidence type="ECO:0000313" key="4">
    <source>
        <dbReference type="EMBL" id="VDM93122.1"/>
    </source>
</evidence>
<reference evidence="4 5" key="1">
    <citation type="submission" date="2018-08" db="EMBL/GenBank/DDBJ databases">
        <authorList>
            <person name="Laetsch R D."/>
            <person name="Stevens L."/>
            <person name="Kumar S."/>
            <person name="Blaxter L. M."/>
        </authorList>
    </citation>
    <scope>NUCLEOTIDE SEQUENCE [LARGE SCALE GENOMIC DNA]</scope>
</reference>
<dbReference type="GO" id="GO:0030686">
    <property type="term" value="C:90S preribosome"/>
    <property type="evidence" value="ECO:0007669"/>
    <property type="project" value="TreeGrafter"/>
</dbReference>
<dbReference type="PANTHER" id="PTHR19854">
    <property type="entry name" value="TRANSDUCIN BETA-LIKE 3"/>
    <property type="match status" value="1"/>
</dbReference>
<keyword evidence="5" id="KW-1185">Reference proteome</keyword>
<evidence type="ECO:0000256" key="1">
    <source>
        <dbReference type="ARBA" id="ARBA00022574"/>
    </source>
</evidence>
<keyword evidence="1 3" id="KW-0853">WD repeat</keyword>
<dbReference type="EMBL" id="UYRX01002360">
    <property type="protein sequence ID" value="VDM93122.1"/>
    <property type="molecule type" value="Genomic_DNA"/>
</dbReference>
<organism evidence="4 5">
    <name type="scientific">Litomosoides sigmodontis</name>
    <name type="common">Filarial nematode worm</name>
    <dbReference type="NCBI Taxonomy" id="42156"/>
    <lineage>
        <taxon>Eukaryota</taxon>
        <taxon>Metazoa</taxon>
        <taxon>Ecdysozoa</taxon>
        <taxon>Nematoda</taxon>
        <taxon>Chromadorea</taxon>
        <taxon>Rhabditida</taxon>
        <taxon>Spirurina</taxon>
        <taxon>Spiruromorpha</taxon>
        <taxon>Filarioidea</taxon>
        <taxon>Onchocercidae</taxon>
        <taxon>Litomosoides</taxon>
    </lineage>
</organism>
<dbReference type="SUPFAM" id="SSF50978">
    <property type="entry name" value="WD40 repeat-like"/>
    <property type="match status" value="1"/>
</dbReference>
<dbReference type="GO" id="GO:0000480">
    <property type="term" value="P:endonucleolytic cleavage in 5'-ETS of tricistronic rRNA transcript (SSU-rRNA, 5.8S rRNA, LSU-rRNA)"/>
    <property type="evidence" value="ECO:0007669"/>
    <property type="project" value="TreeGrafter"/>
</dbReference>
<accession>A0A3P7K6I8</accession>
<dbReference type="InterPro" id="IPR015943">
    <property type="entry name" value="WD40/YVTN_repeat-like_dom_sf"/>
</dbReference>
<name>A0A3P7K6I8_LITSI</name>
<proteinExistence type="predicted"/>
<evidence type="ECO:0000313" key="5">
    <source>
        <dbReference type="Proteomes" id="UP000277928"/>
    </source>
</evidence>
<dbReference type="GO" id="GO:0005730">
    <property type="term" value="C:nucleolus"/>
    <property type="evidence" value="ECO:0007669"/>
    <property type="project" value="TreeGrafter"/>
</dbReference>
<gene>
    <name evidence="4" type="ORF">NLS_LOCUS10057</name>
</gene>
<evidence type="ECO:0000256" key="3">
    <source>
        <dbReference type="PROSITE-ProRule" id="PRU00221"/>
    </source>
</evidence>